<dbReference type="OrthoDB" id="265717at2759"/>
<dbReference type="PROSITE" id="PS50280">
    <property type="entry name" value="SET"/>
    <property type="match status" value="1"/>
</dbReference>
<gene>
    <name evidence="3" type="ORF">PGLA1383_LOCUS10681</name>
</gene>
<proteinExistence type="predicted"/>
<dbReference type="SMART" id="SM00317">
    <property type="entry name" value="SET"/>
    <property type="match status" value="1"/>
</dbReference>
<protein>
    <recommendedName>
        <fullName evidence="2">SET domain-containing protein</fullName>
    </recommendedName>
</protein>
<organism evidence="3 4">
    <name type="scientific">Polarella glacialis</name>
    <name type="common">Dinoflagellate</name>
    <dbReference type="NCBI Taxonomy" id="89957"/>
    <lineage>
        <taxon>Eukaryota</taxon>
        <taxon>Sar</taxon>
        <taxon>Alveolata</taxon>
        <taxon>Dinophyceae</taxon>
        <taxon>Suessiales</taxon>
        <taxon>Suessiaceae</taxon>
        <taxon>Polarella</taxon>
    </lineage>
</organism>
<evidence type="ECO:0000313" key="4">
    <source>
        <dbReference type="Proteomes" id="UP000654075"/>
    </source>
</evidence>
<reference evidence="3" key="1">
    <citation type="submission" date="2021-02" db="EMBL/GenBank/DDBJ databases">
        <authorList>
            <person name="Dougan E. K."/>
            <person name="Rhodes N."/>
            <person name="Thang M."/>
            <person name="Chan C."/>
        </authorList>
    </citation>
    <scope>NUCLEOTIDE SEQUENCE</scope>
</reference>
<dbReference type="InterPro" id="IPR011990">
    <property type="entry name" value="TPR-like_helical_dom_sf"/>
</dbReference>
<dbReference type="SUPFAM" id="SSF82199">
    <property type="entry name" value="SET domain"/>
    <property type="match status" value="1"/>
</dbReference>
<dbReference type="CDD" id="cd20071">
    <property type="entry name" value="SET_SMYD"/>
    <property type="match status" value="1"/>
</dbReference>
<evidence type="ECO:0000259" key="2">
    <source>
        <dbReference type="PROSITE" id="PS50280"/>
    </source>
</evidence>
<dbReference type="OMA" id="AFQICAM"/>
<sequence length="358" mass="38721">MLRKCCVSPIAGSGLGVVATQSIAAGEQVLAEKPLFLLTAAQLSAAQEPEAQEALLRSALAQLEQPGDVEAFWELSDCRAADDSSKNPVGVFRTNAIATGTASASSRSGVYRLGARFNHSCKPNVNRCWIESLQMELFHATQDISAGEELCVYYVDPKGLFSQRQAVLREDFNFTCRCGTCSLPEAQGAASDRLRQEYQDLDERAPKVAAEDPDEAVDLILRVLEIIQEEFDGDPHMAQRAFNDGFQFAVLAGDLDLAQSFLQRAHEAKVLAEGDHAESRELLKLAENPGLHPLVQASSASKAPGKAQTRFCEDFENTCSYCGPDTSCDKSKADHERASVQTVSSASTAASLDLRSLD</sequence>
<dbReference type="Pfam" id="PF00856">
    <property type="entry name" value="SET"/>
    <property type="match status" value="1"/>
</dbReference>
<accession>A0A813DVK0</accession>
<dbReference type="Gene3D" id="2.170.270.10">
    <property type="entry name" value="SET domain"/>
    <property type="match status" value="1"/>
</dbReference>
<evidence type="ECO:0000256" key="1">
    <source>
        <dbReference type="SAM" id="MobiDB-lite"/>
    </source>
</evidence>
<feature type="domain" description="SET" evidence="2">
    <location>
        <begin position="3"/>
        <end position="155"/>
    </location>
</feature>
<feature type="region of interest" description="Disordered" evidence="1">
    <location>
        <begin position="326"/>
        <end position="358"/>
    </location>
</feature>
<dbReference type="AlphaFoldDB" id="A0A813DVK0"/>
<name>A0A813DVK0_POLGL</name>
<evidence type="ECO:0000313" key="3">
    <source>
        <dbReference type="EMBL" id="CAE8592022.1"/>
    </source>
</evidence>
<dbReference type="InterPro" id="IPR001214">
    <property type="entry name" value="SET_dom"/>
</dbReference>
<keyword evidence="4" id="KW-1185">Reference proteome</keyword>
<comment type="caution">
    <text evidence="3">The sequence shown here is derived from an EMBL/GenBank/DDBJ whole genome shotgun (WGS) entry which is preliminary data.</text>
</comment>
<dbReference type="Proteomes" id="UP000654075">
    <property type="component" value="Unassembled WGS sequence"/>
</dbReference>
<feature type="compositionally biased region" description="Low complexity" evidence="1">
    <location>
        <begin position="339"/>
        <end position="358"/>
    </location>
</feature>
<feature type="compositionally biased region" description="Basic and acidic residues" evidence="1">
    <location>
        <begin position="327"/>
        <end position="338"/>
    </location>
</feature>
<dbReference type="PANTHER" id="PTHR47332:SF4">
    <property type="entry name" value="SET DOMAIN-CONTAINING PROTEIN 5"/>
    <property type="match status" value="1"/>
</dbReference>
<dbReference type="Gene3D" id="1.25.40.10">
    <property type="entry name" value="Tetratricopeptide repeat domain"/>
    <property type="match status" value="1"/>
</dbReference>
<dbReference type="PANTHER" id="PTHR47332">
    <property type="entry name" value="SET DOMAIN-CONTAINING PROTEIN 5"/>
    <property type="match status" value="1"/>
</dbReference>
<dbReference type="EMBL" id="CAJNNV010005400">
    <property type="protein sequence ID" value="CAE8592022.1"/>
    <property type="molecule type" value="Genomic_DNA"/>
</dbReference>
<dbReference type="InterPro" id="IPR046341">
    <property type="entry name" value="SET_dom_sf"/>
</dbReference>
<dbReference type="InterPro" id="IPR053185">
    <property type="entry name" value="SET_domain_protein"/>
</dbReference>